<comment type="subcellular location">
    <subcellularLocation>
        <location evidence="1">Membrane</location>
        <topology evidence="1">Multi-pass membrane protein</topology>
    </subcellularLocation>
</comment>
<dbReference type="Proteomes" id="UP001152795">
    <property type="component" value="Unassembled WGS sequence"/>
</dbReference>
<organism evidence="5 6">
    <name type="scientific">Paramuricea clavata</name>
    <name type="common">Red gorgonian</name>
    <name type="synonym">Violescent sea-whip</name>
    <dbReference type="NCBI Taxonomy" id="317549"/>
    <lineage>
        <taxon>Eukaryota</taxon>
        <taxon>Metazoa</taxon>
        <taxon>Cnidaria</taxon>
        <taxon>Anthozoa</taxon>
        <taxon>Octocorallia</taxon>
        <taxon>Malacalcyonacea</taxon>
        <taxon>Plexauridae</taxon>
        <taxon>Paramuricea</taxon>
    </lineage>
</organism>
<dbReference type="EMBL" id="CACRXK020019410">
    <property type="protein sequence ID" value="CAB4033623.1"/>
    <property type="molecule type" value="Genomic_DNA"/>
</dbReference>
<dbReference type="GO" id="GO:0005744">
    <property type="term" value="C:TIM23 mitochondrial import inner membrane translocase complex"/>
    <property type="evidence" value="ECO:0007669"/>
    <property type="project" value="TreeGrafter"/>
</dbReference>
<keyword evidence="3" id="KW-1133">Transmembrane helix</keyword>
<dbReference type="Pfam" id="PF02466">
    <property type="entry name" value="Tim17"/>
    <property type="match status" value="1"/>
</dbReference>
<dbReference type="InterPro" id="IPR045238">
    <property type="entry name" value="Tim23-like"/>
</dbReference>
<sequence length="177" mass="18772">NANTSSLSPYLSIDPSYLQQGSGAEFVFPTDQKKTRTWGERMFSGIGSSYLTGLVLGGGWGFYEGLRNPDGKTMKLRINSVLNGCTRRGPFVANNLGVLALMYSTLDYGIGKLRDKEDQYNSIAAAVSTGVIFKSTAGVRAIGIAAAVGGSLAVMYNFGEKLWAGKGSSVISHPGWA</sequence>
<proteinExistence type="predicted"/>
<dbReference type="PANTHER" id="PTHR15371:SF0">
    <property type="entry name" value="SD19278P"/>
    <property type="match status" value="1"/>
</dbReference>
<dbReference type="OrthoDB" id="159299at2759"/>
<gene>
    <name evidence="5" type="ORF">PACLA_8A049675</name>
</gene>
<feature type="non-terminal residue" evidence="5">
    <location>
        <position position="1"/>
    </location>
</feature>
<dbReference type="GO" id="GO:0008320">
    <property type="term" value="F:protein transmembrane transporter activity"/>
    <property type="evidence" value="ECO:0007669"/>
    <property type="project" value="TreeGrafter"/>
</dbReference>
<evidence type="ECO:0000256" key="1">
    <source>
        <dbReference type="ARBA" id="ARBA00004141"/>
    </source>
</evidence>
<reference evidence="5" key="1">
    <citation type="submission" date="2020-04" db="EMBL/GenBank/DDBJ databases">
        <authorList>
            <person name="Alioto T."/>
            <person name="Alioto T."/>
            <person name="Gomez Garrido J."/>
        </authorList>
    </citation>
    <scope>NUCLEOTIDE SEQUENCE</scope>
    <source>
        <strain evidence="5">A484AB</strain>
    </source>
</reference>
<dbReference type="PANTHER" id="PTHR15371">
    <property type="entry name" value="TIM23"/>
    <property type="match status" value="1"/>
</dbReference>
<keyword evidence="4" id="KW-0472">Membrane</keyword>
<keyword evidence="6" id="KW-1185">Reference proteome</keyword>
<dbReference type="GO" id="GO:0030150">
    <property type="term" value="P:protein import into mitochondrial matrix"/>
    <property type="evidence" value="ECO:0007669"/>
    <property type="project" value="TreeGrafter"/>
</dbReference>
<protein>
    <submittedName>
        <fullName evidence="5">Mitochondrial import inner membrane translocase subunit Tim23-like</fullName>
    </submittedName>
</protein>
<accession>A0A6S7L1U5</accession>
<evidence type="ECO:0000313" key="6">
    <source>
        <dbReference type="Proteomes" id="UP001152795"/>
    </source>
</evidence>
<name>A0A6S7L1U5_PARCT</name>
<evidence type="ECO:0000256" key="4">
    <source>
        <dbReference type="ARBA" id="ARBA00023136"/>
    </source>
</evidence>
<evidence type="ECO:0000313" key="5">
    <source>
        <dbReference type="EMBL" id="CAB4033623.1"/>
    </source>
</evidence>
<keyword evidence="2" id="KW-0812">Transmembrane</keyword>
<evidence type="ECO:0000256" key="2">
    <source>
        <dbReference type="ARBA" id="ARBA00022692"/>
    </source>
</evidence>
<evidence type="ECO:0000256" key="3">
    <source>
        <dbReference type="ARBA" id="ARBA00022989"/>
    </source>
</evidence>
<comment type="caution">
    <text evidence="5">The sequence shown here is derived from an EMBL/GenBank/DDBJ whole genome shotgun (WGS) entry which is preliminary data.</text>
</comment>
<dbReference type="AlphaFoldDB" id="A0A6S7L1U5"/>